<keyword evidence="1" id="KW-1133">Transmembrane helix</keyword>
<dbReference type="RefSeq" id="WP_197929544.1">
    <property type="nucleotide sequence ID" value="NZ_CP065745.1"/>
</dbReference>
<keyword evidence="1" id="KW-0812">Transmembrane</keyword>
<sequence>MPSCSEMSGCRERVVPDDGRNENRWVALFTAAVLLCGVVGIYLRQAPDTPVAQTPDLTPAGRQQLTELVIALDEAGFMASDGHWPALAAMEQALIPPFSEGGWQELANGCWLGPRVGEPDARWLVSLPANAIFLDGEGASGISDCTTPLHWILMTP</sequence>
<evidence type="ECO:0000256" key="1">
    <source>
        <dbReference type="SAM" id="Phobius"/>
    </source>
</evidence>
<accession>A0A7T2PGF6</accession>
<dbReference type="GeneID" id="60784370"/>
<gene>
    <name evidence="2" type="ORF">I6G90_02150</name>
</gene>
<keyword evidence="1" id="KW-0472">Membrane</keyword>
<evidence type="ECO:0000313" key="3">
    <source>
        <dbReference type="Proteomes" id="UP000595101"/>
    </source>
</evidence>
<reference evidence="2 3" key="1">
    <citation type="submission" date="2020-12" db="EMBL/GenBank/DDBJ databases">
        <title>FDA dAtabase for Regulatory Grade micrObial Sequences (FDA-ARGOS): Supporting development and validation of Infectious Disease Dx tests.</title>
        <authorList>
            <person name="Sproer C."/>
            <person name="Gronow S."/>
            <person name="Severitt S."/>
            <person name="Schroder I."/>
            <person name="Tallon L."/>
            <person name="Sadzewicz L."/>
            <person name="Zhao X."/>
            <person name="Boylan J."/>
            <person name="Ott S."/>
            <person name="Bowen H."/>
            <person name="Vavikolanu K."/>
            <person name="Mehta A."/>
            <person name="Aluvathingal J."/>
            <person name="Nadendla S."/>
            <person name="Lowell S."/>
            <person name="Myers T."/>
            <person name="Yan Y."/>
            <person name="Sichtig H."/>
        </authorList>
    </citation>
    <scope>NUCLEOTIDE SEQUENCE [LARGE SCALE GENOMIC DNA]</scope>
    <source>
        <strain evidence="2 3">FDAARGOS_933</strain>
    </source>
</reference>
<proteinExistence type="predicted"/>
<protein>
    <submittedName>
        <fullName evidence="2">Uncharacterized protein</fullName>
    </submittedName>
</protein>
<dbReference type="Proteomes" id="UP000595101">
    <property type="component" value="Chromosome"/>
</dbReference>
<evidence type="ECO:0000313" key="2">
    <source>
        <dbReference type="EMBL" id="QPR55269.1"/>
    </source>
</evidence>
<feature type="transmembrane region" description="Helical" evidence="1">
    <location>
        <begin position="25"/>
        <end position="43"/>
    </location>
</feature>
<dbReference type="EMBL" id="CP065745">
    <property type="protein sequence ID" value="QPR55269.1"/>
    <property type="molecule type" value="Genomic_DNA"/>
</dbReference>
<name>A0A7T2PGF6_9GAMM</name>
<organism evidence="2 3">
    <name type="scientific">Aeromonas allosaccharophila</name>
    <dbReference type="NCBI Taxonomy" id="656"/>
    <lineage>
        <taxon>Bacteria</taxon>
        <taxon>Pseudomonadati</taxon>
        <taxon>Pseudomonadota</taxon>
        <taxon>Gammaproteobacteria</taxon>
        <taxon>Aeromonadales</taxon>
        <taxon>Aeromonadaceae</taxon>
        <taxon>Aeromonas</taxon>
    </lineage>
</organism>
<dbReference type="KEGG" id="aall:I6G90_02150"/>
<dbReference type="AlphaFoldDB" id="A0A7T2PGF6"/>